<accession>A0ABS6F0D5</accession>
<dbReference type="EMBL" id="JAHLQL010000002">
    <property type="protein sequence ID" value="MBU5591957.1"/>
    <property type="molecule type" value="Genomic_DNA"/>
</dbReference>
<dbReference type="Proteomes" id="UP000736583">
    <property type="component" value="Unassembled WGS sequence"/>
</dbReference>
<evidence type="ECO:0000313" key="2">
    <source>
        <dbReference type="Proteomes" id="UP000736583"/>
    </source>
</evidence>
<organism evidence="1 2">
    <name type="scientific">Clostridium simiarum</name>
    <dbReference type="NCBI Taxonomy" id="2841506"/>
    <lineage>
        <taxon>Bacteria</taxon>
        <taxon>Bacillati</taxon>
        <taxon>Bacillota</taxon>
        <taxon>Clostridia</taxon>
        <taxon>Eubacteriales</taxon>
        <taxon>Clostridiaceae</taxon>
        <taxon>Clostridium</taxon>
    </lineage>
</organism>
<name>A0ABS6F0D5_9CLOT</name>
<comment type="caution">
    <text evidence="1">The sequence shown here is derived from an EMBL/GenBank/DDBJ whole genome shotgun (WGS) entry which is preliminary data.</text>
</comment>
<proteinExistence type="predicted"/>
<evidence type="ECO:0000313" key="1">
    <source>
        <dbReference type="EMBL" id="MBU5591957.1"/>
    </source>
</evidence>
<dbReference type="InterPro" id="IPR024218">
    <property type="entry name" value="DUF3867"/>
</dbReference>
<reference evidence="1 2" key="1">
    <citation type="submission" date="2021-06" db="EMBL/GenBank/DDBJ databases">
        <authorList>
            <person name="Sun Q."/>
            <person name="Li D."/>
        </authorList>
    </citation>
    <scope>NUCLEOTIDE SEQUENCE [LARGE SCALE GENOMIC DNA]</scope>
    <source>
        <strain evidence="1 2">MSJ-4</strain>
    </source>
</reference>
<protein>
    <submittedName>
        <fullName evidence="1">DUF3867 domain-containing protein</fullName>
    </submittedName>
</protein>
<dbReference type="Pfam" id="PF12983">
    <property type="entry name" value="DUF3867"/>
    <property type="match status" value="1"/>
</dbReference>
<keyword evidence="2" id="KW-1185">Reference proteome</keyword>
<gene>
    <name evidence="1" type="ORF">KQI89_09270</name>
</gene>
<sequence length="190" mass="22495">MSDKDDRIVDFNELKNKAREKDIDKFEQYIYSLYYSLAQGEISMADFSIRIGEYMEQNDISYEKFFNIQKEMMKRYGLDPNDLEAQMENLGINMPKMNPEKNYENMRKALSFGEKYKDKLSSKLMSTYSIHNNSNEIDIILENENVIIKSCKTVDLKDSELNEFLCSYKKVLEDKALNVSIYENVTTYQY</sequence>
<dbReference type="RefSeq" id="WP_216456862.1">
    <property type="nucleotide sequence ID" value="NZ_JAHLQL010000002.1"/>
</dbReference>